<dbReference type="EMBL" id="MN739396">
    <property type="protein sequence ID" value="QHT02678.1"/>
    <property type="molecule type" value="Genomic_DNA"/>
</dbReference>
<dbReference type="AlphaFoldDB" id="A0A6C0CDN3"/>
<keyword evidence="1" id="KW-0472">Membrane</keyword>
<keyword evidence="1" id="KW-1133">Transmembrane helix</keyword>
<organism evidence="2">
    <name type="scientific">viral metagenome</name>
    <dbReference type="NCBI Taxonomy" id="1070528"/>
    <lineage>
        <taxon>unclassified sequences</taxon>
        <taxon>metagenomes</taxon>
        <taxon>organismal metagenomes</taxon>
    </lineage>
</organism>
<proteinExistence type="predicted"/>
<accession>A0A6C0CDN3</accession>
<keyword evidence="1" id="KW-0812">Transmembrane</keyword>
<protein>
    <submittedName>
        <fullName evidence="2">Uncharacterized protein</fullName>
    </submittedName>
</protein>
<name>A0A6C0CDN3_9ZZZZ</name>
<sequence>MNHKHEEISTSEQDAVQYEETASLKDEVDVEMGLKPYDINDDPCIRVLNILYKIVLVLFFITAIISLVKLYTGYNFYYELYDMTILNSTSLR</sequence>
<evidence type="ECO:0000313" key="2">
    <source>
        <dbReference type="EMBL" id="QHT02678.1"/>
    </source>
</evidence>
<evidence type="ECO:0000256" key="1">
    <source>
        <dbReference type="SAM" id="Phobius"/>
    </source>
</evidence>
<feature type="transmembrane region" description="Helical" evidence="1">
    <location>
        <begin position="50"/>
        <end position="71"/>
    </location>
</feature>
<reference evidence="2" key="1">
    <citation type="journal article" date="2020" name="Nature">
        <title>Giant virus diversity and host interactions through global metagenomics.</title>
        <authorList>
            <person name="Schulz F."/>
            <person name="Roux S."/>
            <person name="Paez-Espino D."/>
            <person name="Jungbluth S."/>
            <person name="Walsh D.A."/>
            <person name="Denef V.J."/>
            <person name="McMahon K.D."/>
            <person name="Konstantinidis K.T."/>
            <person name="Eloe-Fadrosh E.A."/>
            <person name="Kyrpides N.C."/>
            <person name="Woyke T."/>
        </authorList>
    </citation>
    <scope>NUCLEOTIDE SEQUENCE</scope>
    <source>
        <strain evidence="2">GVMAG-M-3300020595-32</strain>
    </source>
</reference>